<gene>
    <name evidence="1" type="ORF">SLUN_16030</name>
</gene>
<dbReference type="RefSeq" id="WP_108149138.1">
    <property type="nucleotide sequence ID" value="NZ_CP026304.1"/>
</dbReference>
<dbReference type="InterPro" id="IPR029060">
    <property type="entry name" value="PIN-like_dom_sf"/>
</dbReference>
<dbReference type="SUPFAM" id="SSF88723">
    <property type="entry name" value="PIN domain-like"/>
    <property type="match status" value="1"/>
</dbReference>
<dbReference type="KEGG" id="slk:SLUN_16030"/>
<protein>
    <recommendedName>
        <fullName evidence="3">PIN domain nuclease</fullName>
    </recommendedName>
</protein>
<dbReference type="GeneID" id="55656779"/>
<evidence type="ECO:0000313" key="2">
    <source>
        <dbReference type="Proteomes" id="UP000244201"/>
    </source>
</evidence>
<keyword evidence="2" id="KW-1185">Reference proteome</keyword>
<organism evidence="1 2">
    <name type="scientific">Streptomyces lunaelactis</name>
    <dbReference type="NCBI Taxonomy" id="1535768"/>
    <lineage>
        <taxon>Bacteria</taxon>
        <taxon>Bacillati</taxon>
        <taxon>Actinomycetota</taxon>
        <taxon>Actinomycetes</taxon>
        <taxon>Kitasatosporales</taxon>
        <taxon>Streptomycetaceae</taxon>
        <taxon>Streptomyces</taxon>
    </lineage>
</organism>
<dbReference type="Proteomes" id="UP000244201">
    <property type="component" value="Chromosome"/>
</dbReference>
<name>A0A2R4T2X9_9ACTN</name>
<proteinExistence type="predicted"/>
<sequence length="135" mass="14810">MTAYVVYDSGALIAVERGSAKFRYLHRAWRAAGVTPVVPGPVVAQVWRGGARQYALAEFLKQCRVFVNYTENDYRRAGWMLGQADLPPKKRPDAVDALVVVTAVLHYTDTVVTSNPADLVAYAATLDRKLDAVAV</sequence>
<evidence type="ECO:0008006" key="3">
    <source>
        <dbReference type="Google" id="ProtNLM"/>
    </source>
</evidence>
<evidence type="ECO:0000313" key="1">
    <source>
        <dbReference type="EMBL" id="AVZ73461.1"/>
    </source>
</evidence>
<dbReference type="OrthoDB" id="4257622at2"/>
<reference evidence="1 2" key="1">
    <citation type="submission" date="2018-01" db="EMBL/GenBank/DDBJ databases">
        <title>Complete genome sequence of Streptomyces lunaelactis MM109T, a Ferroverdin A producer isolated from cave moonmilk deposits.</title>
        <authorList>
            <person name="Naome A."/>
            <person name="Martinet L."/>
            <person name="Maciejewska M."/>
            <person name="Anderssen S."/>
            <person name="Adam D."/>
            <person name="Tenconi E."/>
            <person name="Deflandre B."/>
            <person name="Arguelles-Arias A."/>
            <person name="Calusinska M."/>
            <person name="Copieters W."/>
            <person name="Karim L."/>
            <person name="Hanikenne M."/>
            <person name="Baurain D."/>
            <person name="van Wezel G."/>
            <person name="Smargiasso N."/>
            <person name="de Pauw E."/>
            <person name="Delfosse P."/>
            <person name="Rigali S."/>
        </authorList>
    </citation>
    <scope>NUCLEOTIDE SEQUENCE [LARGE SCALE GENOMIC DNA]</scope>
    <source>
        <strain evidence="1 2">MM109</strain>
    </source>
</reference>
<dbReference type="AlphaFoldDB" id="A0A2R4T2X9"/>
<accession>A0A2R4T2X9</accession>
<dbReference type="EMBL" id="CP026304">
    <property type="protein sequence ID" value="AVZ73461.1"/>
    <property type="molecule type" value="Genomic_DNA"/>
</dbReference>